<proteinExistence type="predicted"/>
<accession>A0A0F9TXJ0</accession>
<protein>
    <recommendedName>
        <fullName evidence="2">Class I SAM-dependent methyltransferase</fullName>
    </recommendedName>
</protein>
<name>A0A0F9TXJ0_9ZZZZ</name>
<dbReference type="EMBL" id="LAZR01000155">
    <property type="protein sequence ID" value="KKN85755.1"/>
    <property type="molecule type" value="Genomic_DNA"/>
</dbReference>
<comment type="caution">
    <text evidence="1">The sequence shown here is derived from an EMBL/GenBank/DDBJ whole genome shotgun (WGS) entry which is preliminary data.</text>
</comment>
<sequence length="205" mass="23388">MAFSLSRNEPIRAIMLKLQEDLFGSVSFVETGTRHGSGVTWASINGFYPCYTIDILDREPKGQFLDHIRDGGIFYHIGNSPNVLRGLIEWIDDPAIFWLDAHGPKDVGTPVLEEIEIILDWGKQAFIFIDDISIFSRGRFYDPRYSSWPKIEEVYKALGDRPSLERADVLVSFPRVYKGSLADYAEMTKGIMWFVDKELGGKCLR</sequence>
<reference evidence="1" key="1">
    <citation type="journal article" date="2015" name="Nature">
        <title>Complex archaea that bridge the gap between prokaryotes and eukaryotes.</title>
        <authorList>
            <person name="Spang A."/>
            <person name="Saw J.H."/>
            <person name="Jorgensen S.L."/>
            <person name="Zaremba-Niedzwiedzka K."/>
            <person name="Martijn J."/>
            <person name="Lind A.E."/>
            <person name="van Eijk R."/>
            <person name="Schleper C."/>
            <person name="Guy L."/>
            <person name="Ettema T.J."/>
        </authorList>
    </citation>
    <scope>NUCLEOTIDE SEQUENCE</scope>
</reference>
<evidence type="ECO:0008006" key="2">
    <source>
        <dbReference type="Google" id="ProtNLM"/>
    </source>
</evidence>
<evidence type="ECO:0000313" key="1">
    <source>
        <dbReference type="EMBL" id="KKN85755.1"/>
    </source>
</evidence>
<organism evidence="1">
    <name type="scientific">marine sediment metagenome</name>
    <dbReference type="NCBI Taxonomy" id="412755"/>
    <lineage>
        <taxon>unclassified sequences</taxon>
        <taxon>metagenomes</taxon>
        <taxon>ecological metagenomes</taxon>
    </lineage>
</organism>
<dbReference type="AlphaFoldDB" id="A0A0F9TXJ0"/>
<gene>
    <name evidence="1" type="ORF">LCGC14_0275600</name>
</gene>